<dbReference type="InterPro" id="IPR030379">
    <property type="entry name" value="G_SEPTIN_dom"/>
</dbReference>
<dbReference type="OrthoDB" id="416553at2759"/>
<dbReference type="PROSITE" id="PS51719">
    <property type="entry name" value="G_SEPTIN"/>
    <property type="match status" value="1"/>
</dbReference>
<feature type="non-terminal residue" evidence="2">
    <location>
        <position position="1"/>
    </location>
</feature>
<dbReference type="AlphaFoldDB" id="A0A8J2J8X4"/>
<protein>
    <recommendedName>
        <fullName evidence="1">Septin-type G domain-containing protein</fullName>
    </recommendedName>
</protein>
<dbReference type="GO" id="GO:0005525">
    <property type="term" value="F:GTP binding"/>
    <property type="evidence" value="ECO:0007669"/>
    <property type="project" value="InterPro"/>
</dbReference>
<evidence type="ECO:0000313" key="3">
    <source>
        <dbReference type="Proteomes" id="UP000708208"/>
    </source>
</evidence>
<proteinExistence type="predicted"/>
<sequence length="171" mass="19050">SQNSSLTHWIGGHPIARRQTYFFGFRRCFQITSTHIVYILSLYLISAIYQLSIELEVILKYLPPETSTRALPLKFNHWAVMSTTTDPKTIPSSGSEQTCYVGFANLPNQVHRKSVKKGFEFTLMVVGDSGLGKSTLINSLFLSDLYPDKKVPDAKDEHVVVLGPGPSSCVL</sequence>
<accession>A0A8J2J8X4</accession>
<name>A0A8J2J8X4_9HEXA</name>
<reference evidence="2" key="1">
    <citation type="submission" date="2021-06" db="EMBL/GenBank/DDBJ databases">
        <authorList>
            <person name="Hodson N. C."/>
            <person name="Mongue J. A."/>
            <person name="Jaron S. K."/>
        </authorList>
    </citation>
    <scope>NUCLEOTIDE SEQUENCE</scope>
</reference>
<feature type="domain" description="Septin-type G" evidence="1">
    <location>
        <begin position="117"/>
        <end position="171"/>
    </location>
</feature>
<organism evidence="2 3">
    <name type="scientific">Allacma fusca</name>
    <dbReference type="NCBI Taxonomy" id="39272"/>
    <lineage>
        <taxon>Eukaryota</taxon>
        <taxon>Metazoa</taxon>
        <taxon>Ecdysozoa</taxon>
        <taxon>Arthropoda</taxon>
        <taxon>Hexapoda</taxon>
        <taxon>Collembola</taxon>
        <taxon>Symphypleona</taxon>
        <taxon>Sminthuridae</taxon>
        <taxon>Allacma</taxon>
    </lineage>
</organism>
<evidence type="ECO:0000259" key="1">
    <source>
        <dbReference type="PROSITE" id="PS51719"/>
    </source>
</evidence>
<dbReference type="Proteomes" id="UP000708208">
    <property type="component" value="Unassembled WGS sequence"/>
</dbReference>
<evidence type="ECO:0000313" key="2">
    <source>
        <dbReference type="EMBL" id="CAG7716016.1"/>
    </source>
</evidence>
<comment type="caution">
    <text evidence="2">The sequence shown here is derived from an EMBL/GenBank/DDBJ whole genome shotgun (WGS) entry which is preliminary data.</text>
</comment>
<keyword evidence="3" id="KW-1185">Reference proteome</keyword>
<dbReference type="EMBL" id="CAJVCH010035360">
    <property type="protein sequence ID" value="CAG7716016.1"/>
    <property type="molecule type" value="Genomic_DNA"/>
</dbReference>
<dbReference type="Pfam" id="PF00735">
    <property type="entry name" value="Septin"/>
    <property type="match status" value="1"/>
</dbReference>
<dbReference type="PANTHER" id="PTHR18884">
    <property type="entry name" value="SEPTIN"/>
    <property type="match status" value="1"/>
</dbReference>
<gene>
    <name evidence="2" type="ORF">AFUS01_LOCUS5549</name>
</gene>